<reference evidence="12" key="1">
    <citation type="submission" date="2022-02" db="EMBL/GenBank/DDBJ databases">
        <authorList>
            <person name="Henning P.M."/>
            <person name="McCubbin A.G."/>
            <person name="Shore J.S."/>
        </authorList>
    </citation>
    <scope>NUCLEOTIDE SEQUENCE</scope>
    <source>
        <strain evidence="12">F60SS</strain>
        <tissue evidence="12">Leaves</tissue>
    </source>
</reference>
<evidence type="ECO:0000256" key="9">
    <source>
        <dbReference type="SAM" id="SignalP"/>
    </source>
</evidence>
<keyword evidence="2" id="KW-0808">Transferase</keyword>
<dbReference type="GO" id="GO:0030247">
    <property type="term" value="F:polysaccharide binding"/>
    <property type="evidence" value="ECO:0007669"/>
    <property type="project" value="InterPro"/>
</dbReference>
<dbReference type="GO" id="GO:0004674">
    <property type="term" value="F:protein serine/threonine kinase activity"/>
    <property type="evidence" value="ECO:0007669"/>
    <property type="project" value="UniProtKB-KW"/>
</dbReference>
<dbReference type="GO" id="GO:0016020">
    <property type="term" value="C:membrane"/>
    <property type="evidence" value="ECO:0007669"/>
    <property type="project" value="UniProtKB-SubCell"/>
</dbReference>
<dbReference type="GO" id="GO:0005524">
    <property type="term" value="F:ATP binding"/>
    <property type="evidence" value="ECO:0007669"/>
    <property type="project" value="InterPro"/>
</dbReference>
<proteinExistence type="predicted"/>
<keyword evidence="6" id="KW-0472">Membrane</keyword>
<evidence type="ECO:0008006" key="14">
    <source>
        <dbReference type="Google" id="ProtNLM"/>
    </source>
</evidence>
<organism evidence="12 13">
    <name type="scientific">Turnera subulata</name>
    <dbReference type="NCBI Taxonomy" id="218843"/>
    <lineage>
        <taxon>Eukaryota</taxon>
        <taxon>Viridiplantae</taxon>
        <taxon>Streptophyta</taxon>
        <taxon>Embryophyta</taxon>
        <taxon>Tracheophyta</taxon>
        <taxon>Spermatophyta</taxon>
        <taxon>Magnoliopsida</taxon>
        <taxon>eudicotyledons</taxon>
        <taxon>Gunneridae</taxon>
        <taxon>Pentapetalae</taxon>
        <taxon>rosids</taxon>
        <taxon>fabids</taxon>
        <taxon>Malpighiales</taxon>
        <taxon>Passifloraceae</taxon>
        <taxon>Turnera</taxon>
    </lineage>
</organism>
<evidence type="ECO:0000313" key="12">
    <source>
        <dbReference type="EMBL" id="KAJ4832540.1"/>
    </source>
</evidence>
<evidence type="ECO:0000256" key="7">
    <source>
        <dbReference type="ARBA" id="ARBA00023180"/>
    </source>
</evidence>
<dbReference type="InterPro" id="IPR011009">
    <property type="entry name" value="Kinase-like_dom_sf"/>
</dbReference>
<name>A0A9Q0FJD1_9ROSI</name>
<keyword evidence="7" id="KW-0325">Glycoprotein</keyword>
<dbReference type="Proteomes" id="UP001141552">
    <property type="component" value="Unassembled WGS sequence"/>
</dbReference>
<keyword evidence="4 9" id="KW-0732">Signal</keyword>
<protein>
    <recommendedName>
        <fullName evidence="14">Protein kinase domain-containing protein</fullName>
    </recommendedName>
</protein>
<evidence type="ECO:0000256" key="3">
    <source>
        <dbReference type="ARBA" id="ARBA00022692"/>
    </source>
</evidence>
<sequence>MFKTRRSLSGTCTCLLNFLFILVLVQHGAGQSCIESRCGDVGPDIRFPFRIKDKQPQECGYAGFELSCTEGNNTMLELPNSSGLQVQSIDYISQVIYASALQRCLPSLLHNLNLSAPHFQLQQSHGKYDFTLFNCSSQVPQLREGCCISAPTYNICSIPADSSVQAIDLISCTKMYDLASLPPYYTDSASLPLTWINPKCGQCEAKGLRCRQRNNSTECYENRGITIGFPLLALAVIKIYRIYSFDKIEKQYRAKLCSKDKSAVTMTTARGTIGYMAPEVFSRNFGDVSYKSDVYSFGMLVLEMVGGRKIVDDTAGNGEQIYFPEWIYNLLDEGEDLRVHIEEEGDAKIAKKLAIVGLWCIQWNPGDRPSMKTVVQMLEGEGENLTKPPNPFGSSTPTQKTSASGLRRPVLKLKDLATITEAE</sequence>
<dbReference type="SUPFAM" id="SSF56112">
    <property type="entry name" value="Protein kinase-like (PK-like)"/>
    <property type="match status" value="1"/>
</dbReference>
<feature type="compositionally biased region" description="Polar residues" evidence="8">
    <location>
        <begin position="392"/>
        <end position="404"/>
    </location>
</feature>
<dbReference type="PROSITE" id="PS51257">
    <property type="entry name" value="PROKAR_LIPOPROTEIN"/>
    <property type="match status" value="1"/>
</dbReference>
<evidence type="ECO:0000256" key="4">
    <source>
        <dbReference type="ARBA" id="ARBA00022729"/>
    </source>
</evidence>
<keyword evidence="2" id="KW-0723">Serine/threonine-protein kinase</keyword>
<keyword evidence="13" id="KW-1185">Reference proteome</keyword>
<keyword evidence="3" id="KW-0812">Transmembrane</keyword>
<dbReference type="AlphaFoldDB" id="A0A9Q0FJD1"/>
<dbReference type="EMBL" id="JAKUCV010005122">
    <property type="protein sequence ID" value="KAJ4832540.1"/>
    <property type="molecule type" value="Genomic_DNA"/>
</dbReference>
<dbReference type="InterPro" id="IPR000719">
    <property type="entry name" value="Prot_kinase_dom"/>
</dbReference>
<feature type="domain" description="Protein kinase" evidence="10">
    <location>
        <begin position="261"/>
        <end position="376"/>
    </location>
</feature>
<feature type="region of interest" description="Disordered" evidence="8">
    <location>
        <begin position="382"/>
        <end position="407"/>
    </location>
</feature>
<evidence type="ECO:0000259" key="11">
    <source>
        <dbReference type="Pfam" id="PF13947"/>
    </source>
</evidence>
<evidence type="ECO:0000256" key="5">
    <source>
        <dbReference type="ARBA" id="ARBA00022989"/>
    </source>
</evidence>
<dbReference type="OrthoDB" id="4062651at2759"/>
<accession>A0A9Q0FJD1</accession>
<feature type="signal peptide" evidence="9">
    <location>
        <begin position="1"/>
        <end position="30"/>
    </location>
</feature>
<dbReference type="PANTHER" id="PTHR27009">
    <property type="entry name" value="RUST RESISTANCE KINASE LR10-RELATED"/>
    <property type="match status" value="1"/>
</dbReference>
<dbReference type="InterPro" id="IPR045874">
    <property type="entry name" value="LRK10/LRL21-25-like"/>
</dbReference>
<evidence type="ECO:0000256" key="2">
    <source>
        <dbReference type="ARBA" id="ARBA00022527"/>
    </source>
</evidence>
<dbReference type="InterPro" id="IPR025287">
    <property type="entry name" value="WAK_GUB"/>
</dbReference>
<reference evidence="12" key="2">
    <citation type="journal article" date="2023" name="Plants (Basel)">
        <title>Annotation of the Turnera subulata (Passifloraceae) Draft Genome Reveals the S-Locus Evolved after the Divergence of Turneroideae from Passifloroideae in a Stepwise Manner.</title>
        <authorList>
            <person name="Henning P.M."/>
            <person name="Roalson E.H."/>
            <person name="Mir W."/>
            <person name="McCubbin A.G."/>
            <person name="Shore J.S."/>
        </authorList>
    </citation>
    <scope>NUCLEOTIDE SEQUENCE</scope>
    <source>
        <strain evidence="12">F60SS</strain>
    </source>
</reference>
<comment type="caution">
    <text evidence="12">The sequence shown here is derived from an EMBL/GenBank/DDBJ whole genome shotgun (WGS) entry which is preliminary data.</text>
</comment>
<keyword evidence="2" id="KW-0418">Kinase</keyword>
<evidence type="ECO:0000256" key="1">
    <source>
        <dbReference type="ARBA" id="ARBA00004479"/>
    </source>
</evidence>
<gene>
    <name evidence="12" type="ORF">Tsubulata_000101</name>
</gene>
<dbReference type="Pfam" id="PF13947">
    <property type="entry name" value="GUB_WAK_bind"/>
    <property type="match status" value="1"/>
</dbReference>
<keyword evidence="5" id="KW-1133">Transmembrane helix</keyword>
<feature type="domain" description="Wall-associated receptor kinase galacturonan-binding" evidence="11">
    <location>
        <begin position="33"/>
        <end position="97"/>
    </location>
</feature>
<evidence type="ECO:0000256" key="8">
    <source>
        <dbReference type="SAM" id="MobiDB-lite"/>
    </source>
</evidence>
<evidence type="ECO:0000256" key="6">
    <source>
        <dbReference type="ARBA" id="ARBA00023136"/>
    </source>
</evidence>
<feature type="chain" id="PRO_5040426712" description="Protein kinase domain-containing protein" evidence="9">
    <location>
        <begin position="31"/>
        <end position="423"/>
    </location>
</feature>
<comment type="subcellular location">
    <subcellularLocation>
        <location evidence="1">Membrane</location>
        <topology evidence="1">Single-pass type I membrane protein</topology>
    </subcellularLocation>
</comment>
<dbReference type="Pfam" id="PF00069">
    <property type="entry name" value="Pkinase"/>
    <property type="match status" value="1"/>
</dbReference>
<evidence type="ECO:0000313" key="13">
    <source>
        <dbReference type="Proteomes" id="UP001141552"/>
    </source>
</evidence>
<dbReference type="Gene3D" id="1.10.510.10">
    <property type="entry name" value="Transferase(Phosphotransferase) domain 1"/>
    <property type="match status" value="1"/>
</dbReference>
<evidence type="ECO:0000259" key="10">
    <source>
        <dbReference type="Pfam" id="PF00069"/>
    </source>
</evidence>